<dbReference type="GO" id="GO:0042274">
    <property type="term" value="P:ribosomal small subunit biogenesis"/>
    <property type="evidence" value="ECO:0007669"/>
    <property type="project" value="UniProtKB-UniRule"/>
</dbReference>
<dbReference type="PANTHER" id="PTHR32120:SF10">
    <property type="entry name" value="SMALL RIBOSOMAL SUBUNIT BIOGENESIS GTPASE RSGA"/>
    <property type="match status" value="1"/>
</dbReference>
<evidence type="ECO:0000256" key="11">
    <source>
        <dbReference type="SAM" id="MobiDB-lite"/>
    </source>
</evidence>
<evidence type="ECO:0000256" key="3">
    <source>
        <dbReference type="ARBA" id="ARBA00022723"/>
    </source>
</evidence>
<feature type="compositionally biased region" description="Low complexity" evidence="11">
    <location>
        <begin position="16"/>
        <end position="25"/>
    </location>
</feature>
<evidence type="ECO:0000256" key="10">
    <source>
        <dbReference type="HAMAP-Rule" id="MF_01820"/>
    </source>
</evidence>
<comment type="similarity">
    <text evidence="10">Belongs to the TRAFAC class YlqF/YawG GTPase family. RsgA subfamily.</text>
</comment>
<feature type="binding site" evidence="10">
    <location>
        <begin position="230"/>
        <end position="238"/>
    </location>
    <ligand>
        <name>GTP</name>
        <dbReference type="ChEBI" id="CHEBI:37565"/>
    </ligand>
</feature>
<dbReference type="Proteomes" id="UP000199012">
    <property type="component" value="Unassembled WGS sequence"/>
</dbReference>
<comment type="subunit">
    <text evidence="10">Monomer. Associates with 30S ribosomal subunit, binds 16S rRNA.</text>
</comment>
<evidence type="ECO:0000256" key="9">
    <source>
        <dbReference type="ARBA" id="ARBA00023134"/>
    </source>
</evidence>
<keyword evidence="1 10" id="KW-0963">Cytoplasm</keyword>
<dbReference type="GO" id="GO:0046872">
    <property type="term" value="F:metal ion binding"/>
    <property type="evidence" value="ECO:0007669"/>
    <property type="project" value="UniProtKB-KW"/>
</dbReference>
<proteinExistence type="inferred from homology"/>
<dbReference type="GO" id="GO:0003924">
    <property type="term" value="F:GTPase activity"/>
    <property type="evidence" value="ECO:0007669"/>
    <property type="project" value="UniProtKB-UniRule"/>
</dbReference>
<dbReference type="InterPro" id="IPR010914">
    <property type="entry name" value="RsgA_GTPase_dom"/>
</dbReference>
<dbReference type="HAMAP" id="MF_01820">
    <property type="entry name" value="GTPase_RsgA"/>
    <property type="match status" value="1"/>
</dbReference>
<organism evidence="14 15">
    <name type="scientific">Cellulomonas marina</name>
    <dbReference type="NCBI Taxonomy" id="988821"/>
    <lineage>
        <taxon>Bacteria</taxon>
        <taxon>Bacillati</taxon>
        <taxon>Actinomycetota</taxon>
        <taxon>Actinomycetes</taxon>
        <taxon>Micrococcales</taxon>
        <taxon>Cellulomonadaceae</taxon>
        <taxon>Cellulomonas</taxon>
    </lineage>
</organism>
<protein>
    <recommendedName>
        <fullName evidence="10">Small ribosomal subunit biogenesis GTPase RsgA</fullName>
        <ecNumber evidence="10">3.6.1.-</ecNumber>
    </recommendedName>
</protein>
<dbReference type="PROSITE" id="PS50936">
    <property type="entry name" value="ENGC_GTPASE"/>
    <property type="match status" value="1"/>
</dbReference>
<keyword evidence="8 10" id="KW-0694">RNA-binding</keyword>
<dbReference type="GO" id="GO:0005737">
    <property type="term" value="C:cytoplasm"/>
    <property type="evidence" value="ECO:0007669"/>
    <property type="project" value="UniProtKB-SubCell"/>
</dbReference>
<gene>
    <name evidence="10" type="primary">rsgA</name>
    <name evidence="14" type="ORF">SAMN05421867_109150</name>
</gene>
<sequence>MTPPLPAGAATAVPDTGASSGTGAAPGVHRVVRADHGALLVVPDERLDAPPLRAVLDRDGLAALVGGGPGDGADDGADHGPEHAADGSEAPARLVPAVGDRVVLVERGGVLAVGGLLPRRTALVRDGADRSSREQVLAAGVDVVLVVEHLDPDPAPGRVERLLTLAWRSGARPVVVLTKADLVPDPDGMAADVARVAVGVDLHVVSAATGTGLGPVRALLGPGTTVVLVGPSGAGKSTLVNALAGAEVMTTGERRADGRGRHTTTHRRLVPLPGGAALVDTPGIRGVGLVADEASLDRAFADVADLAGACRFRDCAHAGEPGCAVAAAVADGELDPRRLESWRRLAREAAHQARRADAAAAAAEKARLKARTVAYHRAVRGGGGVQRP</sequence>
<comment type="cofactor">
    <cofactor evidence="10">
        <name>Zn(2+)</name>
        <dbReference type="ChEBI" id="CHEBI:29105"/>
    </cofactor>
    <text evidence="10">Binds 1 zinc ion per subunit.</text>
</comment>
<dbReference type="InterPro" id="IPR030378">
    <property type="entry name" value="G_CP_dom"/>
</dbReference>
<dbReference type="OrthoDB" id="9809485at2"/>
<dbReference type="GO" id="GO:0019843">
    <property type="term" value="F:rRNA binding"/>
    <property type="evidence" value="ECO:0007669"/>
    <property type="project" value="UniProtKB-KW"/>
</dbReference>
<reference evidence="14 15" key="1">
    <citation type="submission" date="2016-10" db="EMBL/GenBank/DDBJ databases">
        <authorList>
            <person name="de Groot N.N."/>
        </authorList>
    </citation>
    <scope>NUCLEOTIDE SEQUENCE [LARGE SCALE GENOMIC DNA]</scope>
    <source>
        <strain evidence="14 15">CGMCC 4.6945</strain>
    </source>
</reference>
<evidence type="ECO:0000259" key="12">
    <source>
        <dbReference type="PROSITE" id="PS50936"/>
    </source>
</evidence>
<evidence type="ECO:0000256" key="5">
    <source>
        <dbReference type="ARBA" id="ARBA00022741"/>
    </source>
</evidence>
<keyword evidence="7 10" id="KW-0862">Zinc</keyword>
<keyword evidence="9 10" id="KW-0342">GTP-binding</keyword>
<dbReference type="RefSeq" id="WP_090033175.1">
    <property type="nucleotide sequence ID" value="NZ_BONM01000004.1"/>
</dbReference>
<feature type="binding site" evidence="10">
    <location>
        <position position="323"/>
    </location>
    <ligand>
        <name>Zn(2+)</name>
        <dbReference type="ChEBI" id="CHEBI:29105"/>
    </ligand>
</feature>
<dbReference type="PANTHER" id="PTHR32120">
    <property type="entry name" value="SMALL RIBOSOMAL SUBUNIT BIOGENESIS GTPASE RSGA"/>
    <property type="match status" value="1"/>
</dbReference>
<dbReference type="GO" id="GO:0005525">
    <property type="term" value="F:GTP binding"/>
    <property type="evidence" value="ECO:0007669"/>
    <property type="project" value="UniProtKB-UniRule"/>
</dbReference>
<dbReference type="Gene3D" id="1.10.40.50">
    <property type="entry name" value="Probable gtpase engc, domain 3"/>
    <property type="match status" value="1"/>
</dbReference>
<accession>A0A1I0Z6Q6</accession>
<dbReference type="InterPro" id="IPR004881">
    <property type="entry name" value="Ribosome_biogen_GTPase_RsgA"/>
</dbReference>
<evidence type="ECO:0000313" key="14">
    <source>
        <dbReference type="EMBL" id="SFB19953.1"/>
    </source>
</evidence>
<feature type="binding site" evidence="10">
    <location>
        <position position="310"/>
    </location>
    <ligand>
        <name>Zn(2+)</name>
        <dbReference type="ChEBI" id="CHEBI:29105"/>
    </ligand>
</feature>
<feature type="compositionally biased region" description="Basic and acidic residues" evidence="11">
    <location>
        <begin position="76"/>
        <end position="86"/>
    </location>
</feature>
<dbReference type="EC" id="3.6.1.-" evidence="10"/>
<dbReference type="SUPFAM" id="SSF52540">
    <property type="entry name" value="P-loop containing nucleoside triphosphate hydrolases"/>
    <property type="match status" value="1"/>
</dbReference>
<comment type="function">
    <text evidence="10">One of several proteins that assist in the late maturation steps of the functional core of the 30S ribosomal subunit. Helps release RbfA from mature subunits. May play a role in the assembly of ribosomal proteins into the subunit. Circularly permuted GTPase that catalyzes slow GTP hydrolysis, GTPase activity is stimulated by the 30S ribosomal subunit.</text>
</comment>
<dbReference type="STRING" id="988821.SAMN05421867_109150"/>
<dbReference type="CDD" id="cd01854">
    <property type="entry name" value="YjeQ_EngC"/>
    <property type="match status" value="1"/>
</dbReference>
<dbReference type="EMBL" id="FOKA01000009">
    <property type="protein sequence ID" value="SFB19953.1"/>
    <property type="molecule type" value="Genomic_DNA"/>
</dbReference>
<evidence type="ECO:0000256" key="7">
    <source>
        <dbReference type="ARBA" id="ARBA00022833"/>
    </source>
</evidence>
<keyword evidence="6 10" id="KW-0378">Hydrolase</keyword>
<evidence type="ECO:0000256" key="2">
    <source>
        <dbReference type="ARBA" id="ARBA00022517"/>
    </source>
</evidence>
<keyword evidence="3 10" id="KW-0479">Metal-binding</keyword>
<dbReference type="AlphaFoldDB" id="A0A1I0Z6Q6"/>
<comment type="subcellular location">
    <subcellularLocation>
        <location evidence="10">Cytoplasm</location>
    </subcellularLocation>
</comment>
<dbReference type="PROSITE" id="PS51721">
    <property type="entry name" value="G_CP"/>
    <property type="match status" value="1"/>
</dbReference>
<evidence type="ECO:0000256" key="8">
    <source>
        <dbReference type="ARBA" id="ARBA00022884"/>
    </source>
</evidence>
<keyword evidence="2 10" id="KW-0690">Ribosome biogenesis</keyword>
<feature type="binding site" evidence="10">
    <location>
        <position position="315"/>
    </location>
    <ligand>
        <name>Zn(2+)</name>
        <dbReference type="ChEBI" id="CHEBI:29105"/>
    </ligand>
</feature>
<feature type="region of interest" description="Disordered" evidence="11">
    <location>
        <begin position="1"/>
        <end position="26"/>
    </location>
</feature>
<evidence type="ECO:0000256" key="4">
    <source>
        <dbReference type="ARBA" id="ARBA00022730"/>
    </source>
</evidence>
<feature type="binding site" evidence="10">
    <location>
        <position position="317"/>
    </location>
    <ligand>
        <name>Zn(2+)</name>
        <dbReference type="ChEBI" id="CHEBI:29105"/>
    </ligand>
</feature>
<dbReference type="Gene3D" id="3.40.50.300">
    <property type="entry name" value="P-loop containing nucleotide triphosphate hydrolases"/>
    <property type="match status" value="1"/>
</dbReference>
<feature type="domain" description="CP-type G" evidence="13">
    <location>
        <begin position="130"/>
        <end position="287"/>
    </location>
</feature>
<dbReference type="Pfam" id="PF03193">
    <property type="entry name" value="RsgA_GTPase"/>
    <property type="match status" value="1"/>
</dbReference>
<feature type="region of interest" description="Disordered" evidence="11">
    <location>
        <begin position="66"/>
        <end position="90"/>
    </location>
</feature>
<evidence type="ECO:0000256" key="6">
    <source>
        <dbReference type="ARBA" id="ARBA00022801"/>
    </source>
</evidence>
<evidence type="ECO:0000313" key="15">
    <source>
        <dbReference type="Proteomes" id="UP000199012"/>
    </source>
</evidence>
<evidence type="ECO:0000259" key="13">
    <source>
        <dbReference type="PROSITE" id="PS51721"/>
    </source>
</evidence>
<feature type="domain" description="EngC GTPase" evidence="12">
    <location>
        <begin position="139"/>
        <end position="285"/>
    </location>
</feature>
<dbReference type="NCBIfam" id="TIGR00157">
    <property type="entry name" value="ribosome small subunit-dependent GTPase A"/>
    <property type="match status" value="1"/>
</dbReference>
<feature type="binding site" evidence="10">
    <location>
        <begin position="178"/>
        <end position="181"/>
    </location>
    <ligand>
        <name>GTP</name>
        <dbReference type="ChEBI" id="CHEBI:37565"/>
    </ligand>
</feature>
<keyword evidence="5 10" id="KW-0547">Nucleotide-binding</keyword>
<keyword evidence="15" id="KW-1185">Reference proteome</keyword>
<keyword evidence="4 10" id="KW-0699">rRNA-binding</keyword>
<dbReference type="InterPro" id="IPR027417">
    <property type="entry name" value="P-loop_NTPase"/>
</dbReference>
<name>A0A1I0Z6Q6_9CELL</name>
<evidence type="ECO:0000256" key="1">
    <source>
        <dbReference type="ARBA" id="ARBA00022490"/>
    </source>
</evidence>